<organism evidence="1 2">
    <name type="scientific">Persea americana</name>
    <name type="common">Avocado</name>
    <dbReference type="NCBI Taxonomy" id="3435"/>
    <lineage>
        <taxon>Eukaryota</taxon>
        <taxon>Viridiplantae</taxon>
        <taxon>Streptophyta</taxon>
        <taxon>Embryophyta</taxon>
        <taxon>Tracheophyta</taxon>
        <taxon>Spermatophyta</taxon>
        <taxon>Magnoliopsida</taxon>
        <taxon>Magnoliidae</taxon>
        <taxon>Laurales</taxon>
        <taxon>Lauraceae</taxon>
        <taxon>Persea</taxon>
    </lineage>
</organism>
<reference evidence="1 2" key="1">
    <citation type="journal article" date="2022" name="Hortic Res">
        <title>A haplotype resolved chromosomal level avocado genome allows analysis of novel avocado genes.</title>
        <authorList>
            <person name="Nath O."/>
            <person name="Fletcher S.J."/>
            <person name="Hayward A."/>
            <person name="Shaw L.M."/>
            <person name="Masouleh A.K."/>
            <person name="Furtado A."/>
            <person name="Henry R.J."/>
            <person name="Mitter N."/>
        </authorList>
    </citation>
    <scope>NUCLEOTIDE SEQUENCE [LARGE SCALE GENOMIC DNA]</scope>
    <source>
        <strain evidence="2">cv. Hass</strain>
    </source>
</reference>
<accession>A0ACC2LM93</accession>
<proteinExistence type="predicted"/>
<gene>
    <name evidence="1" type="ORF">MRB53_027482</name>
</gene>
<name>A0ACC2LM93_PERAE</name>
<keyword evidence="2" id="KW-1185">Reference proteome</keyword>
<evidence type="ECO:0000313" key="1">
    <source>
        <dbReference type="EMBL" id="KAJ8634146.1"/>
    </source>
</evidence>
<dbReference type="EMBL" id="CM056816">
    <property type="protein sequence ID" value="KAJ8634146.1"/>
    <property type="molecule type" value="Genomic_DNA"/>
</dbReference>
<sequence length="187" mass="22026">MEWVPFYDFFNTKDTEKETQDNGSSSTPYLLGFVLIRSGIGESPELDLLGQLKHRLDNHPRQEEEDHHKPPVWDIVKSLTRSDVGQLCRLVLHHDHVATFFPNWDPVKVERIVDEGMRVQVLIKDVDTKFSSHWVVLRRWKSNRLYVFQSGWSRDFVVRRKLKEGDEIGLCWDSKQSCFLFSVLKRA</sequence>
<comment type="caution">
    <text evidence="1">The sequence shown here is derived from an EMBL/GenBank/DDBJ whole genome shotgun (WGS) entry which is preliminary data.</text>
</comment>
<protein>
    <submittedName>
        <fullName evidence="1">Uncharacterized protein</fullName>
    </submittedName>
</protein>
<dbReference type="Proteomes" id="UP001234297">
    <property type="component" value="Chromosome 8"/>
</dbReference>
<evidence type="ECO:0000313" key="2">
    <source>
        <dbReference type="Proteomes" id="UP001234297"/>
    </source>
</evidence>